<dbReference type="SUPFAM" id="SSF81383">
    <property type="entry name" value="F-box domain"/>
    <property type="match status" value="1"/>
</dbReference>
<dbReference type="SUPFAM" id="SSF140860">
    <property type="entry name" value="Pseudo ankyrin repeat-like"/>
    <property type="match status" value="1"/>
</dbReference>
<gene>
    <name evidence="2" type="ORF">psal_cds_8</name>
</gene>
<protein>
    <submittedName>
        <fullName evidence="2">F-box incomplete domain containing protein</fullName>
    </submittedName>
</protein>
<keyword evidence="3" id="KW-1185">Reference proteome</keyword>
<reference evidence="2 3" key="1">
    <citation type="journal article" date="2013" name="Science">
        <title>Pandoraviruses: amoeba viruses with genomes up to 2.5 Mb reaching that of parasitic eukaryotes.</title>
        <authorList>
            <person name="Philippe N."/>
            <person name="Legendre M."/>
            <person name="Doutre G."/>
            <person name="Coute Y."/>
            <person name="Poirot O."/>
            <person name="Lescot M."/>
            <person name="Arslan D."/>
            <person name="Seltzer V."/>
            <person name="Bertaux L."/>
            <person name="Bruley C."/>
            <person name="Garin J."/>
            <person name="Claverie J.M."/>
            <person name="Abergel C."/>
        </authorList>
    </citation>
    <scope>NUCLEOTIDE SEQUENCE [LARGE SCALE GENOMIC DNA]</scope>
</reference>
<sequence length="387" mass="42876">MSWVLAATWDSLRQMMCTRRRAASGPSKRHVNTHTATDSVADAMRQPADSLLPPELWTVVLGLVESTPQERFICARVCRQWRCIVLGDKRSNAQQQRVGAQVCRLRLANDSIDRDDERLFEWAIVDATDSPLEDDVLFALWCRIAERDALGCAAVLCTVGQWPLACNVARCHCATDPPLTTVIDSEDNDYESTNLDCRRLVLIMTAVRSRSTKALSLLLAWGVSHTHRWVDDAVRRSLRRGHVDVLELLWSNNIKPHIPDSALCSYTNAWVIVAAASNKPASLAWVFEYVESDNCAYTVALIAAAGYGANDTLTWLCQRQYFGGFGIALVMAAGKGYACTVAVMETYAPGARIYAEAHATTLGDLIRKTKYYPLLDAHGKALLAPFL</sequence>
<dbReference type="Proteomes" id="UP000204584">
    <property type="component" value="Segment"/>
</dbReference>
<evidence type="ECO:0000313" key="2">
    <source>
        <dbReference type="EMBL" id="AGO83367.1"/>
    </source>
</evidence>
<name>S4VZ98_9VIRU</name>
<dbReference type="KEGG" id="vg:16605154"/>
<feature type="region of interest" description="Disordered" evidence="1">
    <location>
        <begin position="21"/>
        <end position="40"/>
    </location>
</feature>
<dbReference type="RefSeq" id="YP_008436429.1">
    <property type="nucleotide sequence ID" value="NC_022098.1"/>
</dbReference>
<proteinExistence type="predicted"/>
<accession>S4VZ98</accession>
<organism evidence="2 3">
    <name type="scientific">Pandoravirus salinus</name>
    <dbReference type="NCBI Taxonomy" id="1349410"/>
    <lineage>
        <taxon>Viruses</taxon>
        <taxon>Pandoravirus</taxon>
    </lineage>
</organism>
<evidence type="ECO:0000256" key="1">
    <source>
        <dbReference type="SAM" id="MobiDB-lite"/>
    </source>
</evidence>
<dbReference type="InterPro" id="IPR036047">
    <property type="entry name" value="F-box-like_dom_sf"/>
</dbReference>
<feature type="compositionally biased region" description="Basic residues" evidence="1">
    <location>
        <begin position="21"/>
        <end position="32"/>
    </location>
</feature>
<dbReference type="GeneID" id="16605154"/>
<dbReference type="EMBL" id="KC977571">
    <property type="protein sequence ID" value="AGO83367.1"/>
    <property type="molecule type" value="Genomic_DNA"/>
</dbReference>
<evidence type="ECO:0000313" key="3">
    <source>
        <dbReference type="Proteomes" id="UP000204584"/>
    </source>
</evidence>